<keyword evidence="3" id="KW-1185">Reference proteome</keyword>
<reference evidence="3" key="2">
    <citation type="journal article" date="2017" name="Nat. Plants">
        <title>The Aegilops tauschii genome reveals multiple impacts of transposons.</title>
        <authorList>
            <person name="Zhao G."/>
            <person name="Zou C."/>
            <person name="Li K."/>
            <person name="Wang K."/>
            <person name="Li T."/>
            <person name="Gao L."/>
            <person name="Zhang X."/>
            <person name="Wang H."/>
            <person name="Yang Z."/>
            <person name="Liu X."/>
            <person name="Jiang W."/>
            <person name="Mao L."/>
            <person name="Kong X."/>
            <person name="Jiao Y."/>
            <person name="Jia J."/>
        </authorList>
    </citation>
    <scope>NUCLEOTIDE SEQUENCE [LARGE SCALE GENOMIC DNA]</scope>
    <source>
        <strain evidence="3">cv. AL8/78</strain>
    </source>
</reference>
<dbReference type="Proteomes" id="UP000015105">
    <property type="component" value="Chromosome 4D"/>
</dbReference>
<reference evidence="2" key="4">
    <citation type="submission" date="2019-03" db="UniProtKB">
        <authorList>
            <consortium name="EnsemblPlants"/>
        </authorList>
    </citation>
    <scope>IDENTIFICATION</scope>
</reference>
<evidence type="ECO:0000256" key="1">
    <source>
        <dbReference type="SAM" id="MobiDB-lite"/>
    </source>
</evidence>
<dbReference type="AlphaFoldDB" id="A0A453I8W5"/>
<accession>A0A453I8W5</accession>
<evidence type="ECO:0000313" key="3">
    <source>
        <dbReference type="Proteomes" id="UP000015105"/>
    </source>
</evidence>
<feature type="compositionally biased region" description="Basic and acidic residues" evidence="1">
    <location>
        <begin position="163"/>
        <end position="184"/>
    </location>
</feature>
<dbReference type="Gramene" id="AET4Gv20486900.1">
    <property type="protein sequence ID" value="AET4Gv20486900.1"/>
    <property type="gene ID" value="AET4Gv20486900"/>
</dbReference>
<dbReference type="EnsemblPlants" id="AET4Gv20486900.1">
    <property type="protein sequence ID" value="AET4Gv20486900.1"/>
    <property type="gene ID" value="AET4Gv20486900"/>
</dbReference>
<organism evidence="2 3">
    <name type="scientific">Aegilops tauschii subsp. strangulata</name>
    <name type="common">Goatgrass</name>
    <dbReference type="NCBI Taxonomy" id="200361"/>
    <lineage>
        <taxon>Eukaryota</taxon>
        <taxon>Viridiplantae</taxon>
        <taxon>Streptophyta</taxon>
        <taxon>Embryophyta</taxon>
        <taxon>Tracheophyta</taxon>
        <taxon>Spermatophyta</taxon>
        <taxon>Magnoliopsida</taxon>
        <taxon>Liliopsida</taxon>
        <taxon>Poales</taxon>
        <taxon>Poaceae</taxon>
        <taxon>BOP clade</taxon>
        <taxon>Pooideae</taxon>
        <taxon>Triticodae</taxon>
        <taxon>Triticeae</taxon>
        <taxon>Triticinae</taxon>
        <taxon>Aegilops</taxon>
    </lineage>
</organism>
<name>A0A453I8W5_AEGTS</name>
<reference evidence="3" key="1">
    <citation type="journal article" date="2014" name="Science">
        <title>Ancient hybridizations among the ancestral genomes of bread wheat.</title>
        <authorList>
            <consortium name="International Wheat Genome Sequencing Consortium,"/>
            <person name="Marcussen T."/>
            <person name="Sandve S.R."/>
            <person name="Heier L."/>
            <person name="Spannagl M."/>
            <person name="Pfeifer M."/>
            <person name="Jakobsen K.S."/>
            <person name="Wulff B.B."/>
            <person name="Steuernagel B."/>
            <person name="Mayer K.F."/>
            <person name="Olsen O.A."/>
        </authorList>
    </citation>
    <scope>NUCLEOTIDE SEQUENCE [LARGE SCALE GENOMIC DNA]</scope>
    <source>
        <strain evidence="3">cv. AL8/78</strain>
    </source>
</reference>
<proteinExistence type="predicted"/>
<evidence type="ECO:0000313" key="2">
    <source>
        <dbReference type="EnsemblPlants" id="AET4Gv20486900.1"/>
    </source>
</evidence>
<reference evidence="2" key="5">
    <citation type="journal article" date="2021" name="G3 (Bethesda)">
        <title>Aegilops tauschii genome assembly Aet v5.0 features greater sequence contiguity and improved annotation.</title>
        <authorList>
            <person name="Wang L."/>
            <person name="Zhu T."/>
            <person name="Rodriguez J.C."/>
            <person name="Deal K.R."/>
            <person name="Dubcovsky J."/>
            <person name="McGuire P.E."/>
            <person name="Lux T."/>
            <person name="Spannagl M."/>
            <person name="Mayer K.F.X."/>
            <person name="Baldrich P."/>
            <person name="Meyers B.C."/>
            <person name="Huo N."/>
            <person name="Gu Y.Q."/>
            <person name="Zhou H."/>
            <person name="Devos K.M."/>
            <person name="Bennetzen J.L."/>
            <person name="Unver T."/>
            <person name="Budak H."/>
            <person name="Gulick P.J."/>
            <person name="Galiba G."/>
            <person name="Kalapos B."/>
            <person name="Nelson D.R."/>
            <person name="Li P."/>
            <person name="You F.M."/>
            <person name="Luo M.C."/>
            <person name="Dvorak J."/>
        </authorList>
    </citation>
    <scope>NUCLEOTIDE SEQUENCE [LARGE SCALE GENOMIC DNA]</scope>
    <source>
        <strain evidence="2">cv. AL8/78</strain>
    </source>
</reference>
<protein>
    <submittedName>
        <fullName evidence="2">Uncharacterized protein</fullName>
    </submittedName>
</protein>
<reference evidence="2" key="3">
    <citation type="journal article" date="2017" name="Nature">
        <title>Genome sequence of the progenitor of the wheat D genome Aegilops tauschii.</title>
        <authorList>
            <person name="Luo M.C."/>
            <person name="Gu Y.Q."/>
            <person name="Puiu D."/>
            <person name="Wang H."/>
            <person name="Twardziok S.O."/>
            <person name="Deal K.R."/>
            <person name="Huo N."/>
            <person name="Zhu T."/>
            <person name="Wang L."/>
            <person name="Wang Y."/>
            <person name="McGuire P.E."/>
            <person name="Liu S."/>
            <person name="Long H."/>
            <person name="Ramasamy R.K."/>
            <person name="Rodriguez J.C."/>
            <person name="Van S.L."/>
            <person name="Yuan L."/>
            <person name="Wang Z."/>
            <person name="Xia Z."/>
            <person name="Xiao L."/>
            <person name="Anderson O.D."/>
            <person name="Ouyang S."/>
            <person name="Liang Y."/>
            <person name="Zimin A.V."/>
            <person name="Pertea G."/>
            <person name="Qi P."/>
            <person name="Bennetzen J.L."/>
            <person name="Dai X."/>
            <person name="Dawson M.W."/>
            <person name="Muller H.G."/>
            <person name="Kugler K."/>
            <person name="Rivarola-Duarte L."/>
            <person name="Spannagl M."/>
            <person name="Mayer K.F.X."/>
            <person name="Lu F.H."/>
            <person name="Bevan M.W."/>
            <person name="Leroy P."/>
            <person name="Li P."/>
            <person name="You F.M."/>
            <person name="Sun Q."/>
            <person name="Liu Z."/>
            <person name="Lyons E."/>
            <person name="Wicker T."/>
            <person name="Salzberg S.L."/>
            <person name="Devos K.M."/>
            <person name="Dvorak J."/>
        </authorList>
    </citation>
    <scope>NUCLEOTIDE SEQUENCE [LARGE SCALE GENOMIC DNA]</scope>
    <source>
        <strain evidence="2">cv. AL8/78</strain>
    </source>
</reference>
<feature type="region of interest" description="Disordered" evidence="1">
    <location>
        <begin position="69"/>
        <end position="184"/>
    </location>
</feature>
<sequence>NDRENLRSGIVALSFSRPWYRGKDRVTGKTNGQVPATTDASFISCTSNPRPFPLLYKRGAWRLPRYGTERRMRQSTSQDLPARNGTIHYTGTGRTGVADKLTTERHPPTPAGCRATSRGGGSPPPAPHPPLHDRPTGIGMAYITQAKPGAAPPFDRRYRAKSKSHERPTQGRERGGGSRPRRWGEMAAERDVDDLPRNAANYTALTPLWFLERAALAHPARASLVHGALRYTWADTY</sequence>